<evidence type="ECO:0000313" key="3">
    <source>
        <dbReference type="Proteomes" id="UP000658733"/>
    </source>
</evidence>
<dbReference type="Proteomes" id="UP000658733">
    <property type="component" value="Unassembled WGS sequence"/>
</dbReference>
<protein>
    <submittedName>
        <fullName evidence="2">GNAT family N-acetyltransferase</fullName>
    </submittedName>
</protein>
<dbReference type="PANTHER" id="PTHR43328:SF1">
    <property type="entry name" value="N-ACETYLTRANSFERASE DOMAIN-CONTAINING PROTEIN"/>
    <property type="match status" value="1"/>
</dbReference>
<dbReference type="Pfam" id="PF13302">
    <property type="entry name" value="Acetyltransf_3"/>
    <property type="match status" value="1"/>
</dbReference>
<keyword evidence="2" id="KW-0808">Transferase</keyword>
<dbReference type="SUPFAM" id="SSF55729">
    <property type="entry name" value="Acyl-CoA N-acyltransferases (Nat)"/>
    <property type="match status" value="1"/>
</dbReference>
<comment type="caution">
    <text evidence="2">The sequence shown here is derived from an EMBL/GenBank/DDBJ whole genome shotgun (WGS) entry which is preliminary data.</text>
</comment>
<dbReference type="InterPro" id="IPR000182">
    <property type="entry name" value="GNAT_dom"/>
</dbReference>
<gene>
    <name evidence="2" type="ORF">ISP01_02920</name>
</gene>
<dbReference type="InterPro" id="IPR016181">
    <property type="entry name" value="Acyl_CoA_acyltransferase"/>
</dbReference>
<dbReference type="RefSeq" id="WP_278522101.1">
    <property type="nucleotide sequence ID" value="NZ_JADIIN010000022.1"/>
</dbReference>
<dbReference type="PANTHER" id="PTHR43328">
    <property type="entry name" value="ACETYLTRANSFERASE-RELATED"/>
    <property type="match status" value="1"/>
</dbReference>
<dbReference type="GO" id="GO:0016747">
    <property type="term" value="F:acyltransferase activity, transferring groups other than amino-acyl groups"/>
    <property type="evidence" value="ECO:0007669"/>
    <property type="project" value="InterPro"/>
</dbReference>
<name>A0A843AGU2_METAZ</name>
<dbReference type="EMBL" id="JADIIN010000022">
    <property type="protein sequence ID" value="MBF4468336.1"/>
    <property type="molecule type" value="Genomic_DNA"/>
</dbReference>
<dbReference type="PROSITE" id="PS51186">
    <property type="entry name" value="GNAT"/>
    <property type="match status" value="1"/>
</dbReference>
<dbReference type="AlphaFoldDB" id="A0A843AGU2"/>
<proteinExistence type="predicted"/>
<feature type="domain" description="N-acetyltransferase" evidence="1">
    <location>
        <begin position="14"/>
        <end position="179"/>
    </location>
</feature>
<sequence>MSNINYKLREFNKNDISSIAKYANNENIAKWLTDEFPNPYSKKDAESFIDIASKEKFMKVFAIEVNNEAVGSIALNFSRINDKNNYNNYENLKTAELGYWLAEKYWNKGIITLAIKDIVEYGFNNYEINCIYATPFKENIASQKVLKKAGFKTDSKLKTINKKNKNYEVIIYTMQNNIIRIRKSNTYKN</sequence>
<evidence type="ECO:0000259" key="1">
    <source>
        <dbReference type="PROSITE" id="PS51186"/>
    </source>
</evidence>
<evidence type="ECO:0000313" key="2">
    <source>
        <dbReference type="EMBL" id="MBF4468336.1"/>
    </source>
</evidence>
<organism evidence="2 3">
    <name type="scientific">Methanobrevibacter arboriphilus</name>
    <dbReference type="NCBI Taxonomy" id="39441"/>
    <lineage>
        <taxon>Archaea</taxon>
        <taxon>Methanobacteriati</taxon>
        <taxon>Methanobacteriota</taxon>
        <taxon>Methanomada group</taxon>
        <taxon>Methanobacteria</taxon>
        <taxon>Methanobacteriales</taxon>
        <taxon>Methanobacteriaceae</taxon>
        <taxon>Methanobrevibacter</taxon>
    </lineage>
</organism>
<reference evidence="2" key="1">
    <citation type="submission" date="2020-10" db="EMBL/GenBank/DDBJ databases">
        <title>Dehalococcoides mccartyi of a TCE/Cr reducing biochatode.</title>
        <authorList>
            <person name="Matturro B."/>
        </authorList>
    </citation>
    <scope>NUCLEOTIDE SEQUENCE</scope>
    <source>
        <strain evidence="2">Bin4</strain>
    </source>
</reference>
<accession>A0A843AGU2</accession>
<dbReference type="Gene3D" id="3.40.630.30">
    <property type="match status" value="1"/>
</dbReference>